<evidence type="ECO:0000256" key="1">
    <source>
        <dbReference type="SAM" id="MobiDB-lite"/>
    </source>
</evidence>
<proteinExistence type="predicted"/>
<sequence length="235" mass="26101">MGVHCRLASDRSLSGVQALAREVRHRRVHDTHARRRHARARRPLRRVPQLPRLRVVARRPIRTRRPGQRSVRSARCRAGFQRREAANYNTTIPVDEELDTSSPSADNTGSWATPQPCAAADEVLDVPAAALASDMFDFELDVSWVMDPGSRATSYPGCADKVFDLPAAALGDGDMFEFDLELDMFGEMDLSSHYADFAEGLLLEPPPPADAIEACWQNGDYYNDGGGDATLWSQY</sequence>
<protein>
    <submittedName>
        <fullName evidence="2">Uncharacterized protein</fullName>
    </submittedName>
</protein>
<organism evidence="2">
    <name type="scientific">Aegilops tauschii</name>
    <name type="common">Tausch's goatgrass</name>
    <name type="synonym">Aegilops squarrosa</name>
    <dbReference type="NCBI Taxonomy" id="37682"/>
    <lineage>
        <taxon>Eukaryota</taxon>
        <taxon>Viridiplantae</taxon>
        <taxon>Streptophyta</taxon>
        <taxon>Embryophyta</taxon>
        <taxon>Tracheophyta</taxon>
        <taxon>Spermatophyta</taxon>
        <taxon>Magnoliopsida</taxon>
        <taxon>Liliopsida</taxon>
        <taxon>Poales</taxon>
        <taxon>Poaceae</taxon>
        <taxon>BOP clade</taxon>
        <taxon>Pooideae</taxon>
        <taxon>Triticodae</taxon>
        <taxon>Triticeae</taxon>
        <taxon>Triticinae</taxon>
        <taxon>Aegilops</taxon>
    </lineage>
</organism>
<feature type="region of interest" description="Disordered" evidence="1">
    <location>
        <begin position="26"/>
        <end position="46"/>
    </location>
</feature>
<reference evidence="2" key="1">
    <citation type="submission" date="2015-06" db="UniProtKB">
        <authorList>
            <consortium name="EnsemblPlants"/>
        </authorList>
    </citation>
    <scope>IDENTIFICATION</scope>
</reference>
<feature type="compositionally biased region" description="Basic residues" evidence="1">
    <location>
        <begin position="26"/>
        <end position="45"/>
    </location>
</feature>
<name>N1QVP4_AEGTA</name>
<dbReference type="AlphaFoldDB" id="N1QVP4"/>
<accession>N1QVP4</accession>
<dbReference type="EnsemblPlants" id="EMT13651">
    <property type="protein sequence ID" value="EMT13651"/>
    <property type="gene ID" value="F775_18898"/>
</dbReference>
<evidence type="ECO:0000313" key="2">
    <source>
        <dbReference type="EnsemblPlants" id="EMT13651"/>
    </source>
</evidence>